<keyword evidence="2" id="KW-1185">Reference proteome</keyword>
<evidence type="ECO:0000313" key="1">
    <source>
        <dbReference type="EMBL" id="MDS0299381.1"/>
    </source>
</evidence>
<dbReference type="Proteomes" id="UP001257060">
    <property type="component" value="Unassembled WGS sequence"/>
</dbReference>
<dbReference type="EMBL" id="JAMQOP010000002">
    <property type="protein sequence ID" value="MDS0299381.1"/>
    <property type="molecule type" value="Genomic_DNA"/>
</dbReference>
<gene>
    <name evidence="1" type="ORF">NDI76_11570</name>
</gene>
<proteinExistence type="predicted"/>
<evidence type="ECO:0000313" key="2">
    <source>
        <dbReference type="Proteomes" id="UP001257060"/>
    </source>
</evidence>
<protein>
    <submittedName>
        <fullName evidence="1">Uncharacterized protein</fullName>
    </submittedName>
</protein>
<name>A0ABU2GEZ7_9EURY</name>
<sequence length="221" mass="25999">MRKYRRASNQAERKPVEKTRYLPLESKYAASMSNPGFGATTESLEGYPDGVEFLPRIAFREPATTLYARDAPEDLEDLYNRLWKHQHGRLATPRFKISSEVEKGLMVDSTEEEKYLRIRPLLDLVPQCRRYAVIRRFQRANLRRFSAHYGGNEGAFIGAAIIEMYDDLESFLNAESDLHDRAREYWDVYQPERDENDERKKYIPELEDLAEFAFEVWGDEE</sequence>
<accession>A0ABU2GEZ7</accession>
<organism evidence="1 2">
    <name type="scientific">Halogeometricum salsisoli</name>
    <dbReference type="NCBI Taxonomy" id="2950536"/>
    <lineage>
        <taxon>Archaea</taxon>
        <taxon>Methanobacteriati</taxon>
        <taxon>Methanobacteriota</taxon>
        <taxon>Stenosarchaea group</taxon>
        <taxon>Halobacteria</taxon>
        <taxon>Halobacteriales</taxon>
        <taxon>Haloferacaceae</taxon>
        <taxon>Halogeometricum</taxon>
    </lineage>
</organism>
<reference evidence="1 2" key="1">
    <citation type="submission" date="2022-06" db="EMBL/GenBank/DDBJ databases">
        <title>Halogeometricum sp. a new haloarchaeum isolate from saline soil.</title>
        <authorList>
            <person name="Strakova D."/>
            <person name="Galisteo C."/>
            <person name="Sanchez-Porro C."/>
            <person name="Ventosa A."/>
        </authorList>
    </citation>
    <scope>NUCLEOTIDE SEQUENCE [LARGE SCALE GENOMIC DNA]</scope>
    <source>
        <strain evidence="1 2">S1BR25-6</strain>
    </source>
</reference>
<dbReference type="RefSeq" id="WP_310924238.1">
    <property type="nucleotide sequence ID" value="NZ_JAMQOP010000002.1"/>
</dbReference>
<comment type="caution">
    <text evidence="1">The sequence shown here is derived from an EMBL/GenBank/DDBJ whole genome shotgun (WGS) entry which is preliminary data.</text>
</comment>